<dbReference type="Proteomes" id="UP000036045">
    <property type="component" value="Unassembled WGS sequence"/>
</dbReference>
<dbReference type="PROSITE" id="PS51352">
    <property type="entry name" value="THIOREDOXIN_2"/>
    <property type="match status" value="1"/>
</dbReference>
<dbReference type="InterPro" id="IPR017937">
    <property type="entry name" value="Thioredoxin_CS"/>
</dbReference>
<dbReference type="InterPro" id="IPR036249">
    <property type="entry name" value="Thioredoxin-like_sf"/>
</dbReference>
<dbReference type="CDD" id="cd02966">
    <property type="entry name" value="TlpA_like_family"/>
    <property type="match status" value="1"/>
</dbReference>
<dbReference type="OrthoDB" id="25753at2"/>
<dbReference type="SUPFAM" id="SSF52833">
    <property type="entry name" value="Thioredoxin-like"/>
    <property type="match status" value="1"/>
</dbReference>
<dbReference type="InterPro" id="IPR050553">
    <property type="entry name" value="Thioredoxin_ResA/DsbE_sf"/>
</dbReference>
<dbReference type="GO" id="GO:0016491">
    <property type="term" value="F:oxidoreductase activity"/>
    <property type="evidence" value="ECO:0007669"/>
    <property type="project" value="InterPro"/>
</dbReference>
<dbReference type="AlphaFoldDB" id="A0A0J1L7F2"/>
<dbReference type="InterPro" id="IPR013766">
    <property type="entry name" value="Thioredoxin_domain"/>
</dbReference>
<evidence type="ECO:0000313" key="4">
    <source>
        <dbReference type="Proteomes" id="UP000036045"/>
    </source>
</evidence>
<dbReference type="PANTHER" id="PTHR42852:SF1">
    <property type="entry name" value="THIOREDOXIN-LIKE PROTEIN YNEN"/>
    <property type="match status" value="1"/>
</dbReference>
<dbReference type="InterPro" id="IPR000866">
    <property type="entry name" value="AhpC/TSA"/>
</dbReference>
<name>A0A0J1L7F2_NIACI</name>
<dbReference type="PROSITE" id="PS00194">
    <property type="entry name" value="THIOREDOXIN_1"/>
    <property type="match status" value="1"/>
</dbReference>
<keyword evidence="1" id="KW-1015">Disulfide bond</keyword>
<comment type="caution">
    <text evidence="3">The sequence shown here is derived from an EMBL/GenBank/DDBJ whole genome shotgun (WGS) entry which is preliminary data.</text>
</comment>
<dbReference type="EMBL" id="LDPH01000019">
    <property type="protein sequence ID" value="KLV24820.1"/>
    <property type="molecule type" value="Genomic_DNA"/>
</dbReference>
<sequence>MVFSSFFFIMSTNVEANTGLNIGEEAPDFKLKDLNGKTVRLSDYRGKSVMINFWATWCPPCKKEMLDIETFSKKKQDHWIVLAVNVDGGNEKGVRQFVKERNLTFPILIDNNDMVSNQYDILSIPTTFFLNEDGIIIKKGFTMLTLQQMMEMTKD</sequence>
<dbReference type="Pfam" id="PF00578">
    <property type="entry name" value="AhpC-TSA"/>
    <property type="match status" value="1"/>
</dbReference>
<feature type="domain" description="Thioredoxin" evidence="2">
    <location>
        <begin position="20"/>
        <end position="155"/>
    </location>
</feature>
<dbReference type="PANTHER" id="PTHR42852">
    <property type="entry name" value="THIOL:DISULFIDE INTERCHANGE PROTEIN DSBE"/>
    <property type="match status" value="1"/>
</dbReference>
<keyword evidence="4" id="KW-1185">Reference proteome</keyword>
<organism evidence="3 4">
    <name type="scientific">Niallia circulans</name>
    <name type="common">Bacillus circulans</name>
    <dbReference type="NCBI Taxonomy" id="1397"/>
    <lineage>
        <taxon>Bacteria</taxon>
        <taxon>Bacillati</taxon>
        <taxon>Bacillota</taxon>
        <taxon>Bacilli</taxon>
        <taxon>Bacillales</taxon>
        <taxon>Bacillaceae</taxon>
        <taxon>Niallia</taxon>
    </lineage>
</organism>
<gene>
    <name evidence="3" type="ORF">ABW02_17230</name>
</gene>
<evidence type="ECO:0000259" key="2">
    <source>
        <dbReference type="PROSITE" id="PS51352"/>
    </source>
</evidence>
<dbReference type="Gene3D" id="3.40.30.10">
    <property type="entry name" value="Glutaredoxin"/>
    <property type="match status" value="1"/>
</dbReference>
<proteinExistence type="predicted"/>
<accession>A0A0J1L7F2</accession>
<reference evidence="3 4" key="1">
    <citation type="submission" date="2015-05" db="EMBL/GenBank/DDBJ databases">
        <title>Whole genome sequence and identification of bacterial endophytes from Costus igneus.</title>
        <authorList>
            <person name="Lee Y.P."/>
            <person name="Gan H.M."/>
            <person name="Eng W."/>
            <person name="Wheatley M.S."/>
            <person name="Caraballo A."/>
            <person name="Polter S."/>
            <person name="Savka M.A."/>
            <person name="Hudson A.O."/>
        </authorList>
    </citation>
    <scope>NUCLEOTIDE SEQUENCE [LARGE SCALE GENOMIC DNA]</scope>
    <source>
        <strain evidence="3 4">RIT379</strain>
    </source>
</reference>
<evidence type="ECO:0000313" key="3">
    <source>
        <dbReference type="EMBL" id="KLV24820.1"/>
    </source>
</evidence>
<dbReference type="PATRIC" id="fig|1397.4.peg.1657"/>
<protein>
    <submittedName>
        <fullName evidence="3">Alkyl hydroperoxide reductase</fullName>
    </submittedName>
</protein>
<dbReference type="GO" id="GO:0016209">
    <property type="term" value="F:antioxidant activity"/>
    <property type="evidence" value="ECO:0007669"/>
    <property type="project" value="InterPro"/>
</dbReference>
<evidence type="ECO:0000256" key="1">
    <source>
        <dbReference type="ARBA" id="ARBA00023157"/>
    </source>
</evidence>